<dbReference type="GO" id="GO:0005829">
    <property type="term" value="C:cytosol"/>
    <property type="evidence" value="ECO:0007669"/>
    <property type="project" value="TreeGrafter"/>
</dbReference>
<dbReference type="EMBL" id="CP003985">
    <property type="protein sequence ID" value="AGF77257.1"/>
    <property type="molecule type" value="Genomic_DNA"/>
</dbReference>
<evidence type="ECO:0000256" key="8">
    <source>
        <dbReference type="ARBA" id="ARBA00023154"/>
    </source>
</evidence>
<dbReference type="PRINTS" id="PR00146">
    <property type="entry name" value="DHPICSNTHASE"/>
</dbReference>
<feature type="site" description="Part of a proton relay during catalysis" evidence="12 16">
    <location>
        <position position="108"/>
    </location>
</feature>
<comment type="subcellular location">
    <subcellularLocation>
        <location evidence="12">Cytoplasm</location>
    </subcellularLocation>
</comment>
<keyword evidence="8 12" id="KW-0457">Lysine biosynthesis</keyword>
<evidence type="ECO:0000256" key="14">
    <source>
        <dbReference type="PIRSR" id="PIRSR001365-1"/>
    </source>
</evidence>
<evidence type="ECO:0000256" key="16">
    <source>
        <dbReference type="PIRSR" id="PIRSR001365-3"/>
    </source>
</evidence>
<dbReference type="PROSITE" id="PS00666">
    <property type="entry name" value="DHDPS_2"/>
    <property type="match status" value="1"/>
</dbReference>
<organism evidence="17 18">
    <name type="scientific">Desulfocapsa sulfexigens (strain DSM 10523 / SB164P1)</name>
    <dbReference type="NCBI Taxonomy" id="1167006"/>
    <lineage>
        <taxon>Bacteria</taxon>
        <taxon>Pseudomonadati</taxon>
        <taxon>Thermodesulfobacteriota</taxon>
        <taxon>Desulfobulbia</taxon>
        <taxon>Desulfobulbales</taxon>
        <taxon>Desulfocapsaceae</taxon>
        <taxon>Desulfocapsa</taxon>
    </lineage>
</organism>
<keyword evidence="9 12" id="KW-0456">Lyase</keyword>
<evidence type="ECO:0000256" key="1">
    <source>
        <dbReference type="ARBA" id="ARBA00003294"/>
    </source>
</evidence>
<dbReference type="CDD" id="cd00950">
    <property type="entry name" value="DHDPS"/>
    <property type="match status" value="1"/>
</dbReference>
<evidence type="ECO:0000256" key="15">
    <source>
        <dbReference type="PIRSR" id="PIRSR001365-2"/>
    </source>
</evidence>
<dbReference type="InterPro" id="IPR020625">
    <property type="entry name" value="Schiff_base-form_aldolases_AS"/>
</dbReference>
<comment type="caution">
    <text evidence="12">Was originally thought to be a dihydrodipicolinate synthase (DHDPS), catalyzing the condensation of (S)-aspartate-beta-semialdehyde [(S)-ASA] and pyruvate to dihydrodipicolinate (DHDP). However, it was shown in E.coli that the product of the enzymatic reaction is not dihydrodipicolinate but in fact (4S)-4-hydroxy-2,3,4,5-tetrahydro-(2S)-dipicolinic acid (HTPA), and that the consecutive dehydration reaction leading to DHDP is not spontaneous but catalyzed by DapB.</text>
</comment>
<feature type="binding site" evidence="12 15">
    <location>
        <position position="204"/>
    </location>
    <ligand>
        <name>pyruvate</name>
        <dbReference type="ChEBI" id="CHEBI:15361"/>
    </ligand>
</feature>
<evidence type="ECO:0000256" key="10">
    <source>
        <dbReference type="ARBA" id="ARBA00023270"/>
    </source>
</evidence>
<dbReference type="GO" id="GO:0008840">
    <property type="term" value="F:4-hydroxy-tetrahydrodipicolinate synthase activity"/>
    <property type="evidence" value="ECO:0007669"/>
    <property type="project" value="UniProtKB-UniRule"/>
</dbReference>
<feature type="site" description="L-lysine inhibitor binding; via carbonyl oxygen" evidence="16">
    <location>
        <position position="50"/>
    </location>
</feature>
<evidence type="ECO:0000256" key="2">
    <source>
        <dbReference type="ARBA" id="ARBA00005120"/>
    </source>
</evidence>
<dbReference type="InterPro" id="IPR002220">
    <property type="entry name" value="DapA-like"/>
</dbReference>
<feature type="site" description="L-lysine inhibitor binding" evidence="16">
    <location>
        <position position="85"/>
    </location>
</feature>
<dbReference type="KEGG" id="dsf:UWK_00677"/>
<dbReference type="PANTHER" id="PTHR12128">
    <property type="entry name" value="DIHYDRODIPICOLINATE SYNTHASE"/>
    <property type="match status" value="1"/>
</dbReference>
<reference evidence="18" key="1">
    <citation type="journal article" date="2013" name="Stand. Genomic Sci.">
        <title>Complete genome sequence of Desulfocapsa sulfexigens, a marine deltaproteobacterium specialized in disproportionating inorganic sulfur compounds.</title>
        <authorList>
            <person name="Finster K.W."/>
            <person name="Kjeldsen K.U."/>
            <person name="Kube M."/>
            <person name="Reinhardt R."/>
            <person name="Mussmann M."/>
            <person name="Amann R."/>
            <person name="Schreiber L."/>
        </authorList>
    </citation>
    <scope>NUCLEOTIDE SEQUENCE [LARGE SCALE GENOMIC DNA]</scope>
    <source>
        <strain evidence="18">DSM 10523 / SB164P1</strain>
    </source>
</reference>
<sequence length="293" mass="31270">MEKYHGAIVAIVTPFINNKIDEQGLVDLINFQIENGTHGIVPCGTTGESATVSFDEHKRIIELTVKTVAGRVPVIAGTGANSTAESIDLAKSAKASGADATLSVVPYYNKPSQEGLYQHFKAIAEAVDIPVILYNVPSRTVTNMLPETVARLAELENIIGIKEASASLQQISEIIRQCPDDFIVLSGDDFTSMPTVFIGGKGVISVTSNVHPRGMADLMEAALSGDIKKANEIHYSLFPLMTSMFAAPNPVPAKKGVELMGKIKNGLPRLPLTEIDDKALQTLKGAMKDAGLL</sequence>
<evidence type="ECO:0000313" key="18">
    <source>
        <dbReference type="Proteomes" id="UP000011721"/>
    </source>
</evidence>
<dbReference type="SUPFAM" id="SSF51569">
    <property type="entry name" value="Aldolase"/>
    <property type="match status" value="1"/>
</dbReference>
<evidence type="ECO:0000313" key="17">
    <source>
        <dbReference type="EMBL" id="AGF77257.1"/>
    </source>
</evidence>
<accession>M1P6B7</accession>
<feature type="binding site" evidence="12 15">
    <location>
        <position position="46"/>
    </location>
    <ligand>
        <name>pyruvate</name>
        <dbReference type="ChEBI" id="CHEBI:15361"/>
    </ligand>
</feature>
<dbReference type="Pfam" id="PF00701">
    <property type="entry name" value="DHDPS"/>
    <property type="match status" value="1"/>
</dbReference>
<dbReference type="PANTHER" id="PTHR12128:SF66">
    <property type="entry name" value="4-HYDROXY-2-OXOGLUTARATE ALDOLASE, MITOCHONDRIAL"/>
    <property type="match status" value="1"/>
</dbReference>
<dbReference type="GO" id="GO:0009089">
    <property type="term" value="P:lysine biosynthetic process via diaminopimelate"/>
    <property type="evidence" value="ECO:0007669"/>
    <property type="project" value="UniProtKB-UniRule"/>
</dbReference>
<keyword evidence="5 12" id="KW-0963">Cytoplasm</keyword>
<dbReference type="Proteomes" id="UP000011721">
    <property type="component" value="Chromosome"/>
</dbReference>
<evidence type="ECO:0000256" key="13">
    <source>
        <dbReference type="PIRNR" id="PIRNR001365"/>
    </source>
</evidence>
<keyword evidence="7 12" id="KW-0220">Diaminopimelate biosynthesis</keyword>
<feature type="site" description="L-lysine inhibitor binding" evidence="16">
    <location>
        <position position="81"/>
    </location>
</feature>
<gene>
    <name evidence="12" type="primary">dapA</name>
    <name evidence="17" type="ordered locus">UWK_00677</name>
</gene>
<feature type="site" description="Part of a proton relay during catalysis" evidence="12 16">
    <location>
        <position position="45"/>
    </location>
</feature>
<dbReference type="SMART" id="SM01130">
    <property type="entry name" value="DHDPS"/>
    <property type="match status" value="1"/>
</dbReference>
<protein>
    <recommendedName>
        <fullName evidence="4 12">4-hydroxy-tetrahydrodipicolinate synthase</fullName>
        <shortName evidence="12">HTPA synthase</shortName>
        <ecNumber evidence="4 12">4.3.3.7</ecNumber>
    </recommendedName>
</protein>
<dbReference type="NCBIfam" id="TIGR00674">
    <property type="entry name" value="dapA"/>
    <property type="match status" value="1"/>
</dbReference>
<dbReference type="PROSITE" id="PS00665">
    <property type="entry name" value="DHDPS_1"/>
    <property type="match status" value="1"/>
</dbReference>
<comment type="catalytic activity">
    <reaction evidence="11 12">
        <text>L-aspartate 4-semialdehyde + pyruvate = (2S,4S)-4-hydroxy-2,3,4,5-tetrahydrodipicolinate + H2O + H(+)</text>
        <dbReference type="Rhea" id="RHEA:34171"/>
        <dbReference type="ChEBI" id="CHEBI:15361"/>
        <dbReference type="ChEBI" id="CHEBI:15377"/>
        <dbReference type="ChEBI" id="CHEBI:15378"/>
        <dbReference type="ChEBI" id="CHEBI:67139"/>
        <dbReference type="ChEBI" id="CHEBI:537519"/>
        <dbReference type="EC" id="4.3.3.7"/>
    </reaction>
</comment>
<proteinExistence type="inferred from homology"/>
<dbReference type="PATRIC" id="fig|1167006.5.peg.773"/>
<evidence type="ECO:0000256" key="9">
    <source>
        <dbReference type="ARBA" id="ARBA00023239"/>
    </source>
</evidence>
<dbReference type="InterPro" id="IPR013785">
    <property type="entry name" value="Aldolase_TIM"/>
</dbReference>
<evidence type="ECO:0000256" key="3">
    <source>
        <dbReference type="ARBA" id="ARBA00007592"/>
    </source>
</evidence>
<comment type="similarity">
    <text evidence="3 12 13">Belongs to the DapA family.</text>
</comment>
<comment type="function">
    <text evidence="1 12">Catalyzes the condensation of (S)-aspartate-beta-semialdehyde [(S)-ASA] and pyruvate to 4-hydroxy-tetrahydrodipicolinate (HTPA).</text>
</comment>
<keyword evidence="18" id="KW-1185">Reference proteome</keyword>
<dbReference type="InterPro" id="IPR020624">
    <property type="entry name" value="Schiff_base-form_aldolases_CS"/>
</dbReference>
<keyword evidence="10 12" id="KW-0704">Schiff base</keyword>
<evidence type="ECO:0000256" key="4">
    <source>
        <dbReference type="ARBA" id="ARBA00012086"/>
    </source>
</evidence>
<feature type="active site" description="Proton donor/acceptor" evidence="12 14">
    <location>
        <position position="134"/>
    </location>
</feature>
<dbReference type="HOGENOM" id="CLU_049343_7_1_7"/>
<dbReference type="InterPro" id="IPR005263">
    <property type="entry name" value="DapA"/>
</dbReference>
<comment type="pathway">
    <text evidence="2 12">Amino-acid biosynthesis; L-lysine biosynthesis via DAP pathway; (S)-tetrahydrodipicolinate from L-aspartate: step 3/4.</text>
</comment>
<feature type="active site" description="Schiff-base intermediate with substrate" evidence="12 14">
    <location>
        <position position="162"/>
    </location>
</feature>
<dbReference type="HAMAP" id="MF_00418">
    <property type="entry name" value="DapA"/>
    <property type="match status" value="1"/>
</dbReference>
<dbReference type="RefSeq" id="WP_015402953.1">
    <property type="nucleotide sequence ID" value="NC_020304.1"/>
</dbReference>
<dbReference type="STRING" id="1167006.UWK_00677"/>
<dbReference type="OrthoDB" id="9782828at2"/>
<evidence type="ECO:0000256" key="11">
    <source>
        <dbReference type="ARBA" id="ARBA00047836"/>
    </source>
</evidence>
<dbReference type="AlphaFoldDB" id="M1P6B7"/>
<dbReference type="Gene3D" id="3.20.20.70">
    <property type="entry name" value="Aldolase class I"/>
    <property type="match status" value="1"/>
</dbReference>
<comment type="subunit">
    <text evidence="12">Homotetramer; dimer of dimers.</text>
</comment>
<evidence type="ECO:0000256" key="5">
    <source>
        <dbReference type="ARBA" id="ARBA00022490"/>
    </source>
</evidence>
<feature type="site" description="Part of a proton relay during catalysis" evidence="16">
    <location>
        <position position="107"/>
    </location>
</feature>
<name>M1P6B7_DESSD</name>
<evidence type="ECO:0000256" key="7">
    <source>
        <dbReference type="ARBA" id="ARBA00022915"/>
    </source>
</evidence>
<evidence type="ECO:0000256" key="12">
    <source>
        <dbReference type="HAMAP-Rule" id="MF_00418"/>
    </source>
</evidence>
<evidence type="ECO:0000256" key="6">
    <source>
        <dbReference type="ARBA" id="ARBA00022605"/>
    </source>
</evidence>
<dbReference type="EC" id="4.3.3.7" evidence="4 12"/>
<dbReference type="eggNOG" id="COG0329">
    <property type="taxonomic scope" value="Bacteria"/>
</dbReference>
<dbReference type="PIRSF" id="PIRSF001365">
    <property type="entry name" value="DHDPS"/>
    <property type="match status" value="1"/>
</dbReference>
<dbReference type="UniPathway" id="UPA00034">
    <property type="reaction ID" value="UER00017"/>
</dbReference>
<keyword evidence="6 12" id="KW-0028">Amino-acid biosynthesis</keyword>
<dbReference type="GO" id="GO:0019877">
    <property type="term" value="P:diaminopimelate biosynthetic process"/>
    <property type="evidence" value="ECO:0007669"/>
    <property type="project" value="UniProtKB-UniRule"/>
</dbReference>